<dbReference type="SFLD" id="SFLDG01135">
    <property type="entry name" value="C1.5.6:_HAD__Beta-PGM__Phospha"/>
    <property type="match status" value="1"/>
</dbReference>
<dbReference type="AlphaFoldDB" id="A0A3A1QWV5"/>
<keyword evidence="3 5" id="KW-0378">Hydrolase</keyword>
<dbReference type="InterPro" id="IPR041492">
    <property type="entry name" value="HAD_2"/>
</dbReference>
<dbReference type="NCBIfam" id="TIGR01549">
    <property type="entry name" value="HAD-SF-IA-v1"/>
    <property type="match status" value="1"/>
</dbReference>
<dbReference type="Proteomes" id="UP000265801">
    <property type="component" value="Unassembled WGS sequence"/>
</dbReference>
<evidence type="ECO:0000256" key="2">
    <source>
        <dbReference type="ARBA" id="ARBA00022723"/>
    </source>
</evidence>
<dbReference type="EMBL" id="QXIR01000016">
    <property type="protein sequence ID" value="RIW32736.1"/>
    <property type="molecule type" value="Genomic_DNA"/>
</dbReference>
<sequence>MKAILFDLDRTLHDRDASVLAFLEMQHQKLNALHHTSIPRAYIDRFIELECKGYVWKDKVYSSLAEEYSLPLSAEDLLHDYRTNFHSHCLEMDGAAETLHLIKAKGYKLGMITNGRTDVQNGTIDALGLRDYFDMILISEEAGVKKPDVKIFEMAAEALNVSPSECLYVGDHYENDAAAAMSAGMKAAWLADGDSPETKADIKVGSLAELRKHL</sequence>
<dbReference type="InterPro" id="IPR036412">
    <property type="entry name" value="HAD-like_sf"/>
</dbReference>
<dbReference type="Pfam" id="PF13419">
    <property type="entry name" value="HAD_2"/>
    <property type="match status" value="1"/>
</dbReference>
<dbReference type="PANTHER" id="PTHR46470">
    <property type="entry name" value="N-ACYLNEURAMINATE-9-PHOSPHATASE"/>
    <property type="match status" value="1"/>
</dbReference>
<name>A0A3A1QWV5_9BACI</name>
<keyword evidence="6" id="KW-1185">Reference proteome</keyword>
<keyword evidence="4" id="KW-0460">Magnesium</keyword>
<evidence type="ECO:0000256" key="4">
    <source>
        <dbReference type="ARBA" id="ARBA00022842"/>
    </source>
</evidence>
<dbReference type="PANTHER" id="PTHR46470:SF2">
    <property type="entry name" value="GLYCERALDEHYDE 3-PHOSPHATE PHOSPHATASE"/>
    <property type="match status" value="1"/>
</dbReference>
<dbReference type="InterPro" id="IPR051400">
    <property type="entry name" value="HAD-like_hydrolase"/>
</dbReference>
<dbReference type="GO" id="GO:0046872">
    <property type="term" value="F:metal ion binding"/>
    <property type="evidence" value="ECO:0007669"/>
    <property type="project" value="UniProtKB-KW"/>
</dbReference>
<gene>
    <name evidence="5" type="ORF">D3H55_12735</name>
</gene>
<dbReference type="Gene3D" id="1.10.150.520">
    <property type="match status" value="1"/>
</dbReference>
<keyword evidence="2" id="KW-0479">Metal-binding</keyword>
<comment type="caution">
    <text evidence="5">The sequence shown here is derived from an EMBL/GenBank/DDBJ whole genome shotgun (WGS) entry which is preliminary data.</text>
</comment>
<comment type="cofactor">
    <cofactor evidence="1">
        <name>Mg(2+)</name>
        <dbReference type="ChEBI" id="CHEBI:18420"/>
    </cofactor>
</comment>
<protein>
    <submittedName>
        <fullName evidence="5">HAD family hydrolase</fullName>
    </submittedName>
</protein>
<reference evidence="5 6" key="1">
    <citation type="submission" date="2018-09" db="EMBL/GenBank/DDBJ databases">
        <title>Bacillus saliacetes sp. nov., isolated from Thai shrimp paste (Ka-pi).</title>
        <authorList>
            <person name="Daroonpunt R."/>
            <person name="Tanasupawat S."/>
            <person name="Yiamsombut S."/>
        </authorList>
    </citation>
    <scope>NUCLEOTIDE SEQUENCE [LARGE SCALE GENOMIC DNA]</scope>
    <source>
        <strain evidence="5 6">SKP7-4</strain>
    </source>
</reference>
<evidence type="ECO:0000313" key="6">
    <source>
        <dbReference type="Proteomes" id="UP000265801"/>
    </source>
</evidence>
<dbReference type="SFLD" id="SFLDG01129">
    <property type="entry name" value="C1.5:_HAD__Beta-PGM__Phosphata"/>
    <property type="match status" value="1"/>
</dbReference>
<dbReference type="GO" id="GO:0016791">
    <property type="term" value="F:phosphatase activity"/>
    <property type="evidence" value="ECO:0007669"/>
    <property type="project" value="TreeGrafter"/>
</dbReference>
<proteinExistence type="predicted"/>
<evidence type="ECO:0000256" key="3">
    <source>
        <dbReference type="ARBA" id="ARBA00022801"/>
    </source>
</evidence>
<dbReference type="Gene3D" id="3.40.50.1000">
    <property type="entry name" value="HAD superfamily/HAD-like"/>
    <property type="match status" value="1"/>
</dbReference>
<dbReference type="OrthoDB" id="9809962at2"/>
<dbReference type="NCBIfam" id="TIGR01509">
    <property type="entry name" value="HAD-SF-IA-v3"/>
    <property type="match status" value="1"/>
</dbReference>
<dbReference type="InterPro" id="IPR023214">
    <property type="entry name" value="HAD_sf"/>
</dbReference>
<dbReference type="RefSeq" id="WP_119547295.1">
    <property type="nucleotide sequence ID" value="NZ_QXIR01000016.1"/>
</dbReference>
<dbReference type="InterPro" id="IPR006439">
    <property type="entry name" value="HAD-SF_hydro_IA"/>
</dbReference>
<dbReference type="SUPFAM" id="SSF56784">
    <property type="entry name" value="HAD-like"/>
    <property type="match status" value="1"/>
</dbReference>
<organism evidence="5 6">
    <name type="scientific">Bacillus salacetis</name>
    <dbReference type="NCBI Taxonomy" id="2315464"/>
    <lineage>
        <taxon>Bacteria</taxon>
        <taxon>Bacillati</taxon>
        <taxon>Bacillota</taxon>
        <taxon>Bacilli</taxon>
        <taxon>Bacillales</taxon>
        <taxon>Bacillaceae</taxon>
        <taxon>Bacillus</taxon>
    </lineage>
</organism>
<dbReference type="SFLD" id="SFLDS00003">
    <property type="entry name" value="Haloacid_Dehalogenase"/>
    <property type="match status" value="1"/>
</dbReference>
<evidence type="ECO:0000313" key="5">
    <source>
        <dbReference type="EMBL" id="RIW32736.1"/>
    </source>
</evidence>
<accession>A0A3A1QWV5</accession>
<dbReference type="PRINTS" id="PR00413">
    <property type="entry name" value="HADHALOGNASE"/>
</dbReference>
<evidence type="ECO:0000256" key="1">
    <source>
        <dbReference type="ARBA" id="ARBA00001946"/>
    </source>
</evidence>
<dbReference type="GO" id="GO:0044281">
    <property type="term" value="P:small molecule metabolic process"/>
    <property type="evidence" value="ECO:0007669"/>
    <property type="project" value="UniProtKB-ARBA"/>
</dbReference>